<feature type="region of interest" description="Disordered" evidence="1">
    <location>
        <begin position="1"/>
        <end position="126"/>
    </location>
</feature>
<evidence type="ECO:0000313" key="4">
    <source>
        <dbReference type="Proteomes" id="UP000193560"/>
    </source>
</evidence>
<dbReference type="Proteomes" id="UP000193560">
    <property type="component" value="Unassembled WGS sequence"/>
</dbReference>
<evidence type="ECO:0000259" key="2">
    <source>
        <dbReference type="Pfam" id="PF13349"/>
    </source>
</evidence>
<comment type="caution">
    <text evidence="3">The sequence shown here is derived from an EMBL/GenBank/DDBJ whole genome shotgun (WGS) entry which is preliminary data.</text>
</comment>
<protein>
    <recommendedName>
        <fullName evidence="2">DUF4097 domain-containing protein</fullName>
    </recommendedName>
</protein>
<accession>A0A1X2HYK7</accession>
<dbReference type="EMBL" id="MCGE01000044">
    <property type="protein sequence ID" value="ORZ05453.1"/>
    <property type="molecule type" value="Genomic_DNA"/>
</dbReference>
<evidence type="ECO:0000313" key="3">
    <source>
        <dbReference type="EMBL" id="ORZ05453.1"/>
    </source>
</evidence>
<feature type="compositionally biased region" description="Low complexity" evidence="1">
    <location>
        <begin position="100"/>
        <end position="113"/>
    </location>
</feature>
<dbReference type="InterPro" id="IPR025164">
    <property type="entry name" value="Toastrack_DUF4097"/>
</dbReference>
<feature type="domain" description="DUF4097" evidence="2">
    <location>
        <begin position="388"/>
        <end position="560"/>
    </location>
</feature>
<dbReference type="AlphaFoldDB" id="A0A1X2HYK7"/>
<dbReference type="OrthoDB" id="2289797at2759"/>
<reference evidence="3 4" key="1">
    <citation type="submission" date="2016-07" db="EMBL/GenBank/DDBJ databases">
        <title>Pervasive Adenine N6-methylation of Active Genes in Fungi.</title>
        <authorList>
            <consortium name="DOE Joint Genome Institute"/>
            <person name="Mondo S.J."/>
            <person name="Dannebaum R.O."/>
            <person name="Kuo R.C."/>
            <person name="Labutti K."/>
            <person name="Haridas S."/>
            <person name="Kuo A."/>
            <person name="Salamov A."/>
            <person name="Ahrendt S.R."/>
            <person name="Lipzen A."/>
            <person name="Sullivan W."/>
            <person name="Andreopoulos W.B."/>
            <person name="Clum A."/>
            <person name="Lindquist E."/>
            <person name="Daum C."/>
            <person name="Ramamoorthy G.K."/>
            <person name="Gryganskyi A."/>
            <person name="Culley D."/>
            <person name="Magnuson J.K."/>
            <person name="James T.Y."/>
            <person name="O'Malley M.A."/>
            <person name="Stajich J.E."/>
            <person name="Spatafora J.W."/>
            <person name="Visel A."/>
            <person name="Grigoriev I.V."/>
        </authorList>
    </citation>
    <scope>NUCLEOTIDE SEQUENCE [LARGE SCALE GENOMIC DNA]</scope>
    <source>
        <strain evidence="3 4">NRRL 1336</strain>
    </source>
</reference>
<dbReference type="Pfam" id="PF13349">
    <property type="entry name" value="DUF4097"/>
    <property type="match status" value="1"/>
</dbReference>
<proteinExistence type="predicted"/>
<gene>
    <name evidence="3" type="ORF">BCR42DRAFT_428327</name>
</gene>
<evidence type="ECO:0000256" key="1">
    <source>
        <dbReference type="SAM" id="MobiDB-lite"/>
    </source>
</evidence>
<sequence length="570" mass="62867">MLPSKSLYGNDKKPPSNNDNENIENHPPPPPYSEYSSSGYGSGYHERTPTAPPASLLRAPEDGPSHYPMPTPHTNPAYPTYGAVDASARHVPDADDYTDNNAAPNSIQQQQQPLLPPSPTPQASQRLQTMYKKPFKIICNWYRKNYYINYIKTHWTKKGILLAFVSLFFLIAIAARDDDGIRSPPTDRRHPTKVVMTSPYPLSPFHKTYANNDTKEMTDLPRSTLSTLAVDFTSHTGELHLVPTDDPVSWLSFSSSEGYTIGPPSNSFLLDTDFTVPNASSLQVVIHRSPSQGRLIAVLHVSPNDRQHARLKIKVDTMMVYAITKDPADMIQDLDVTLKGVWLQLRLPEGRGWKGKNLRVKLEGNNGSFGVSRLEASGTIALELTGMAGGDLILQEAIVAKTIKLTSRNGSIVMTNKPGATMTADTIELTTTNSKILVPSIQARHACTLRTKNGNIDVTLQHSTPAMDLDRLDVQSENSAIHVTTKMLIKRSSITSNLGSITMHATQAFDGLFDIQSSLSKADIEDSQPEQIKLDVDGKSIKQGRRGRGTREHQIKLFSYAGSSRLVFNQ</sequence>
<keyword evidence="4" id="KW-1185">Reference proteome</keyword>
<organism evidence="3 4">
    <name type="scientific">Absidia repens</name>
    <dbReference type="NCBI Taxonomy" id="90262"/>
    <lineage>
        <taxon>Eukaryota</taxon>
        <taxon>Fungi</taxon>
        <taxon>Fungi incertae sedis</taxon>
        <taxon>Mucoromycota</taxon>
        <taxon>Mucoromycotina</taxon>
        <taxon>Mucoromycetes</taxon>
        <taxon>Mucorales</taxon>
        <taxon>Cunninghamellaceae</taxon>
        <taxon>Absidia</taxon>
    </lineage>
</organism>
<name>A0A1X2HYK7_9FUNG</name>